<proteinExistence type="predicted"/>
<feature type="signal peptide" evidence="1">
    <location>
        <begin position="1"/>
        <end position="24"/>
    </location>
</feature>
<sequence length="100" mass="10755">MLVCAMRIFTTALIVTLFAGPAQADPISDALFGRPFSEGVVTSGAFGYSGADYYRDEVASRPRALRIPANRVSGASRQRQAHPVHPAANFAPVVVHPYRP</sequence>
<keyword evidence="1" id="KW-0732">Signal</keyword>
<feature type="chain" id="PRO_5045355473" description="Secreted protein" evidence="1">
    <location>
        <begin position="25"/>
        <end position="100"/>
    </location>
</feature>
<evidence type="ECO:0000313" key="3">
    <source>
        <dbReference type="Proteomes" id="UP001156881"/>
    </source>
</evidence>
<evidence type="ECO:0008006" key="4">
    <source>
        <dbReference type="Google" id="ProtNLM"/>
    </source>
</evidence>
<dbReference type="EMBL" id="BSPG01000024">
    <property type="protein sequence ID" value="GLS45551.1"/>
    <property type="molecule type" value="Genomic_DNA"/>
</dbReference>
<evidence type="ECO:0000256" key="1">
    <source>
        <dbReference type="SAM" id="SignalP"/>
    </source>
</evidence>
<reference evidence="3" key="1">
    <citation type="journal article" date="2019" name="Int. J. Syst. Evol. Microbiol.">
        <title>The Global Catalogue of Microorganisms (GCM) 10K type strain sequencing project: providing services to taxonomists for standard genome sequencing and annotation.</title>
        <authorList>
            <consortium name="The Broad Institute Genomics Platform"/>
            <consortium name="The Broad Institute Genome Sequencing Center for Infectious Disease"/>
            <person name="Wu L."/>
            <person name="Ma J."/>
        </authorList>
    </citation>
    <scope>NUCLEOTIDE SEQUENCE [LARGE SCALE GENOMIC DNA]</scope>
    <source>
        <strain evidence="3">NBRC 107710</strain>
    </source>
</reference>
<protein>
    <recommendedName>
        <fullName evidence="4">Secreted protein</fullName>
    </recommendedName>
</protein>
<evidence type="ECO:0000313" key="2">
    <source>
        <dbReference type="EMBL" id="GLS45551.1"/>
    </source>
</evidence>
<keyword evidence="3" id="KW-1185">Reference proteome</keyword>
<organism evidence="2 3">
    <name type="scientific">Methylobacterium brachythecii</name>
    <dbReference type="NCBI Taxonomy" id="1176177"/>
    <lineage>
        <taxon>Bacteria</taxon>
        <taxon>Pseudomonadati</taxon>
        <taxon>Pseudomonadota</taxon>
        <taxon>Alphaproteobacteria</taxon>
        <taxon>Hyphomicrobiales</taxon>
        <taxon>Methylobacteriaceae</taxon>
        <taxon>Methylobacterium</taxon>
    </lineage>
</organism>
<accession>A0ABQ6D749</accession>
<comment type="caution">
    <text evidence="2">The sequence shown here is derived from an EMBL/GenBank/DDBJ whole genome shotgun (WGS) entry which is preliminary data.</text>
</comment>
<gene>
    <name evidence="2" type="ORF">GCM10007884_35420</name>
</gene>
<dbReference type="Proteomes" id="UP001156881">
    <property type="component" value="Unassembled WGS sequence"/>
</dbReference>
<name>A0ABQ6D749_9HYPH</name>